<reference evidence="3" key="1">
    <citation type="journal article" date="2021" name="Sci. Rep.">
        <title>Diploid genomic architecture of Nitzschia inconspicua, an elite biomass production diatom.</title>
        <authorList>
            <person name="Oliver A."/>
            <person name="Podell S."/>
            <person name="Pinowska A."/>
            <person name="Traller J.C."/>
            <person name="Smith S.R."/>
            <person name="McClure R."/>
            <person name="Beliaev A."/>
            <person name="Bohutskyi P."/>
            <person name="Hill E.A."/>
            <person name="Rabines A."/>
            <person name="Zheng H."/>
            <person name="Allen L.Z."/>
            <person name="Kuo A."/>
            <person name="Grigoriev I.V."/>
            <person name="Allen A.E."/>
            <person name="Hazlebeck D."/>
            <person name="Allen E.E."/>
        </authorList>
    </citation>
    <scope>NUCLEOTIDE SEQUENCE</scope>
    <source>
        <strain evidence="3">Hildebrandi</strain>
    </source>
</reference>
<organism evidence="3 4">
    <name type="scientific">Nitzschia inconspicua</name>
    <dbReference type="NCBI Taxonomy" id="303405"/>
    <lineage>
        <taxon>Eukaryota</taxon>
        <taxon>Sar</taxon>
        <taxon>Stramenopiles</taxon>
        <taxon>Ochrophyta</taxon>
        <taxon>Bacillariophyta</taxon>
        <taxon>Bacillariophyceae</taxon>
        <taxon>Bacillariophycidae</taxon>
        <taxon>Bacillariales</taxon>
        <taxon>Bacillariaceae</taxon>
        <taxon>Nitzschia</taxon>
    </lineage>
</organism>
<dbReference type="PROSITE" id="PS01159">
    <property type="entry name" value="WW_DOMAIN_1"/>
    <property type="match status" value="1"/>
</dbReference>
<dbReference type="OrthoDB" id="42462at2759"/>
<protein>
    <recommendedName>
        <fullName evidence="2">WW domain-containing protein</fullName>
    </recommendedName>
</protein>
<evidence type="ECO:0000313" key="4">
    <source>
        <dbReference type="Proteomes" id="UP000693970"/>
    </source>
</evidence>
<dbReference type="CDD" id="cd00201">
    <property type="entry name" value="WW"/>
    <property type="match status" value="1"/>
</dbReference>
<sequence length="229" mass="23381">MKSFQAALSMLMMLLAAAGVGVTSAFQHNTPPVPKSANHQASVTKSSSPAVATAAIATAALTAILATTAPALASPTAAQISVDSIPPTTISVQIGDLPVVGSLLSGTYTKVDSKTSAPASVIIKSPTDKVKAIQTLASSGHLEFDISGKTGLKTHLDVDVAADEPGVATVRVASDLIPKLPFKNAASTSIGNKGGRESQWCIVTNLGNGESYYFNTKTGETTFEKPSKI</sequence>
<dbReference type="EMBL" id="JAGRRH010000019">
    <property type="protein sequence ID" value="KAG7349014.1"/>
    <property type="molecule type" value="Genomic_DNA"/>
</dbReference>
<reference evidence="3" key="2">
    <citation type="submission" date="2021-04" db="EMBL/GenBank/DDBJ databases">
        <authorList>
            <person name="Podell S."/>
        </authorList>
    </citation>
    <scope>NUCLEOTIDE SEQUENCE</scope>
    <source>
        <strain evidence="3">Hildebrandi</strain>
    </source>
</reference>
<proteinExistence type="predicted"/>
<evidence type="ECO:0000256" key="1">
    <source>
        <dbReference type="SAM" id="SignalP"/>
    </source>
</evidence>
<evidence type="ECO:0000313" key="3">
    <source>
        <dbReference type="EMBL" id="KAG7349014.1"/>
    </source>
</evidence>
<feature type="signal peptide" evidence="1">
    <location>
        <begin position="1"/>
        <end position="25"/>
    </location>
</feature>
<gene>
    <name evidence="3" type="ORF">IV203_011611</name>
</gene>
<keyword evidence="4" id="KW-1185">Reference proteome</keyword>
<dbReference type="Proteomes" id="UP000693970">
    <property type="component" value="Unassembled WGS sequence"/>
</dbReference>
<feature type="domain" description="WW" evidence="2">
    <location>
        <begin position="194"/>
        <end position="228"/>
    </location>
</feature>
<name>A0A9K3KTG1_9STRA</name>
<dbReference type="PROSITE" id="PS50020">
    <property type="entry name" value="WW_DOMAIN_2"/>
    <property type="match status" value="1"/>
</dbReference>
<evidence type="ECO:0000259" key="2">
    <source>
        <dbReference type="PROSITE" id="PS50020"/>
    </source>
</evidence>
<keyword evidence="1" id="KW-0732">Signal</keyword>
<dbReference type="AlphaFoldDB" id="A0A9K3KTG1"/>
<dbReference type="InterPro" id="IPR001202">
    <property type="entry name" value="WW_dom"/>
</dbReference>
<comment type="caution">
    <text evidence="3">The sequence shown here is derived from an EMBL/GenBank/DDBJ whole genome shotgun (WGS) entry which is preliminary data.</text>
</comment>
<accession>A0A9K3KTG1</accession>
<feature type="chain" id="PRO_5039888376" description="WW domain-containing protein" evidence="1">
    <location>
        <begin position="26"/>
        <end position="229"/>
    </location>
</feature>